<dbReference type="EMBL" id="OC955234">
    <property type="protein sequence ID" value="CAD7664710.1"/>
    <property type="molecule type" value="Genomic_DNA"/>
</dbReference>
<name>A0A7R9MRI5_9ACAR</name>
<dbReference type="Proteomes" id="UP000728032">
    <property type="component" value="Unassembled WGS sequence"/>
</dbReference>
<dbReference type="EMBL" id="CAJPVJ010040409">
    <property type="protein sequence ID" value="CAG2181847.1"/>
    <property type="molecule type" value="Genomic_DNA"/>
</dbReference>
<keyword evidence="3" id="KW-1185">Reference proteome</keyword>
<gene>
    <name evidence="2" type="ORF">ONB1V03_LOCUS21268</name>
</gene>
<accession>A0A7R9MRI5</accession>
<protein>
    <submittedName>
        <fullName evidence="2">Uncharacterized protein</fullName>
    </submittedName>
</protein>
<evidence type="ECO:0000313" key="3">
    <source>
        <dbReference type="Proteomes" id="UP000728032"/>
    </source>
</evidence>
<organism evidence="2">
    <name type="scientific">Oppiella nova</name>
    <dbReference type="NCBI Taxonomy" id="334625"/>
    <lineage>
        <taxon>Eukaryota</taxon>
        <taxon>Metazoa</taxon>
        <taxon>Ecdysozoa</taxon>
        <taxon>Arthropoda</taxon>
        <taxon>Chelicerata</taxon>
        <taxon>Arachnida</taxon>
        <taxon>Acari</taxon>
        <taxon>Acariformes</taxon>
        <taxon>Sarcoptiformes</taxon>
        <taxon>Oribatida</taxon>
        <taxon>Brachypylina</taxon>
        <taxon>Oppioidea</taxon>
        <taxon>Oppiidae</taxon>
        <taxon>Oppiella</taxon>
    </lineage>
</organism>
<feature type="region of interest" description="Disordered" evidence="1">
    <location>
        <begin position="1"/>
        <end position="31"/>
    </location>
</feature>
<reference evidence="2" key="1">
    <citation type="submission" date="2020-11" db="EMBL/GenBank/DDBJ databases">
        <authorList>
            <person name="Tran Van P."/>
        </authorList>
    </citation>
    <scope>NUCLEOTIDE SEQUENCE</scope>
</reference>
<evidence type="ECO:0000256" key="1">
    <source>
        <dbReference type="SAM" id="MobiDB-lite"/>
    </source>
</evidence>
<sequence length="31" mass="3329">MSGSEASQEMCRPESPVLTSSWPPKPVPSLL</sequence>
<dbReference type="AlphaFoldDB" id="A0A7R9MRI5"/>
<proteinExistence type="predicted"/>
<evidence type="ECO:0000313" key="2">
    <source>
        <dbReference type="EMBL" id="CAD7664710.1"/>
    </source>
</evidence>